<proteinExistence type="predicted"/>
<gene>
    <name evidence="1" type="primary">vat</name>
    <name evidence="1" type="ORF">TRM7557_03122</name>
</gene>
<dbReference type="Pfam" id="PF00132">
    <property type="entry name" value="Hexapep"/>
    <property type="match status" value="1"/>
</dbReference>
<dbReference type="EC" id="2.3.1.-" evidence="1"/>
<dbReference type="CDD" id="cd04647">
    <property type="entry name" value="LbH_MAT_like"/>
    <property type="match status" value="1"/>
</dbReference>
<dbReference type="PANTHER" id="PTHR23416">
    <property type="entry name" value="SIALIC ACID SYNTHASE-RELATED"/>
    <property type="match status" value="1"/>
</dbReference>
<dbReference type="InterPro" id="IPR051159">
    <property type="entry name" value="Hexapeptide_acetyltransf"/>
</dbReference>
<dbReference type="Proteomes" id="UP000052022">
    <property type="component" value="Unassembled WGS sequence"/>
</dbReference>
<dbReference type="EMBL" id="CYSD01000040">
    <property type="protein sequence ID" value="CUH80885.1"/>
    <property type="molecule type" value="Genomic_DNA"/>
</dbReference>
<name>A0A0P1GGY8_9RHOB</name>
<dbReference type="GO" id="GO:0016746">
    <property type="term" value="F:acyltransferase activity"/>
    <property type="evidence" value="ECO:0007669"/>
    <property type="project" value="UniProtKB-KW"/>
</dbReference>
<accession>A0A0P1GGY8</accession>
<evidence type="ECO:0000313" key="2">
    <source>
        <dbReference type="Proteomes" id="UP000052022"/>
    </source>
</evidence>
<dbReference type="Gene3D" id="2.160.10.10">
    <property type="entry name" value="Hexapeptide repeat proteins"/>
    <property type="match status" value="1"/>
</dbReference>
<keyword evidence="2" id="KW-1185">Reference proteome</keyword>
<dbReference type="SUPFAM" id="SSF51161">
    <property type="entry name" value="Trimeric LpxA-like enzymes"/>
    <property type="match status" value="1"/>
</dbReference>
<reference evidence="1 2" key="1">
    <citation type="submission" date="2015-09" db="EMBL/GenBank/DDBJ databases">
        <authorList>
            <consortium name="Swine Surveillance"/>
        </authorList>
    </citation>
    <scope>NUCLEOTIDE SEQUENCE [LARGE SCALE GENOMIC DNA]</scope>
    <source>
        <strain evidence="1 2">CECT 7557</strain>
    </source>
</reference>
<protein>
    <submittedName>
        <fullName evidence="1">Virginiamycin A acetyltransferase</fullName>
        <ecNumber evidence="1">2.3.1.-</ecNumber>
    </submittedName>
</protein>
<evidence type="ECO:0000313" key="1">
    <source>
        <dbReference type="EMBL" id="CUH80885.1"/>
    </source>
</evidence>
<dbReference type="InterPro" id="IPR011004">
    <property type="entry name" value="Trimer_LpxA-like_sf"/>
</dbReference>
<dbReference type="InterPro" id="IPR001451">
    <property type="entry name" value="Hexapep"/>
</dbReference>
<sequence>MVRDLVRSPGLDQRVWRMKHAEADGVQKVRKSRVQRLIRLILATFDPRAWAHFVKVMNYYNYTHVQELRKATVSPTANIAPNAGFANAQNIVIEDNVTLGAYCQIWAGPNQARVVIGKDALFAPDVMVTATTYRYNDGAPVTDQAMDEADITIGPDCWLGRGATILAGAELGQGCIVGAHAVVRGTFPPYSVIVGSPARVVSQRSLPDS</sequence>
<dbReference type="STRING" id="928856.SAMN04488049_11670"/>
<keyword evidence="1" id="KW-0808">Transferase</keyword>
<dbReference type="AlphaFoldDB" id="A0A0P1GGY8"/>
<organism evidence="1 2">
    <name type="scientific">Tritonibacter multivorans</name>
    <dbReference type="NCBI Taxonomy" id="928856"/>
    <lineage>
        <taxon>Bacteria</taxon>
        <taxon>Pseudomonadati</taxon>
        <taxon>Pseudomonadota</taxon>
        <taxon>Alphaproteobacteria</taxon>
        <taxon>Rhodobacterales</taxon>
        <taxon>Paracoccaceae</taxon>
        <taxon>Tritonibacter</taxon>
    </lineage>
</organism>
<keyword evidence="1" id="KW-0012">Acyltransferase</keyword>